<dbReference type="OrthoDB" id="439808at2759"/>
<gene>
    <name evidence="5" type="ORF">BCR42DRAFT_149644</name>
</gene>
<dbReference type="InterPro" id="IPR035979">
    <property type="entry name" value="RBD_domain_sf"/>
</dbReference>
<dbReference type="AlphaFoldDB" id="A0A1X2I2R3"/>
<feature type="compositionally biased region" description="Gly residues" evidence="3">
    <location>
        <begin position="191"/>
        <end position="204"/>
    </location>
</feature>
<dbReference type="Gene3D" id="3.30.70.330">
    <property type="match status" value="2"/>
</dbReference>
<organism evidence="5 6">
    <name type="scientific">Absidia repens</name>
    <dbReference type="NCBI Taxonomy" id="90262"/>
    <lineage>
        <taxon>Eukaryota</taxon>
        <taxon>Fungi</taxon>
        <taxon>Fungi incertae sedis</taxon>
        <taxon>Mucoromycota</taxon>
        <taxon>Mucoromycotina</taxon>
        <taxon>Mucoromycetes</taxon>
        <taxon>Mucorales</taxon>
        <taxon>Cunninghamellaceae</taxon>
        <taxon>Absidia</taxon>
    </lineage>
</organism>
<evidence type="ECO:0000313" key="6">
    <source>
        <dbReference type="Proteomes" id="UP000193560"/>
    </source>
</evidence>
<evidence type="ECO:0000256" key="2">
    <source>
        <dbReference type="PROSITE-ProRule" id="PRU00176"/>
    </source>
</evidence>
<accession>A0A1X2I2R3</accession>
<protein>
    <recommendedName>
        <fullName evidence="4">RRM domain-containing protein</fullName>
    </recommendedName>
</protein>
<feature type="domain" description="RRM" evidence="4">
    <location>
        <begin position="17"/>
        <end position="90"/>
    </location>
</feature>
<evidence type="ECO:0000256" key="3">
    <source>
        <dbReference type="SAM" id="MobiDB-lite"/>
    </source>
</evidence>
<name>A0A1X2I2R3_9FUNG</name>
<feature type="compositionally biased region" description="Polar residues" evidence="3">
    <location>
        <begin position="237"/>
        <end position="255"/>
    </location>
</feature>
<sequence length="462" mass="53207">MHTQRSHDGRDEEKPCRTLFVRNLKFDTTEDELFSIFGPYGEIKEIFDRISVRGMAFVHYYDLRSAERAMTDSGKIMINGRIVDIHYSLPKDDIRTVKCDATKNQGTLLLSLNQSQSSLVDSELYDLFQRFGDVKVIRTPNFKTYSENTARWQRLLEFYDSRAAVKAANATHGQSYKNGKWDVTYFWDQGPRGGSNSGSGGGGRDSSPSRRGARFKQQHDHRSPRHDSRDRHVHYSPSRSQLPPQESVSSTSYPTTAAPVDPNQMDNAQKAQKLISLLTQLQNIQNVQGQSSSMYTPAPTQQTQEPDKIQQLISLLTQSGNNGSQQHVQPPVEQQPQLQPQLQQAYTPYQPAMQPQTNQYHMPYQQPQQDVSYQPQQQGMSYQPQQQSMSYQPQQQMFQQPKQEPQQQQQHQQHQQQQQQQQQPVQFLKQDPQQTVQQPHQSYYPYPASNSYSTDNHPPYNP</sequence>
<dbReference type="InterPro" id="IPR000504">
    <property type="entry name" value="RRM_dom"/>
</dbReference>
<proteinExistence type="predicted"/>
<dbReference type="Pfam" id="PF00076">
    <property type="entry name" value="RRM_1"/>
    <property type="match status" value="1"/>
</dbReference>
<dbReference type="PROSITE" id="PS50102">
    <property type="entry name" value="RRM"/>
    <property type="match status" value="1"/>
</dbReference>
<feature type="compositionally biased region" description="Low complexity" evidence="3">
    <location>
        <begin position="364"/>
        <end position="453"/>
    </location>
</feature>
<feature type="region of interest" description="Disordered" evidence="3">
    <location>
        <begin position="364"/>
        <end position="462"/>
    </location>
</feature>
<reference evidence="5 6" key="1">
    <citation type="submission" date="2016-07" db="EMBL/GenBank/DDBJ databases">
        <title>Pervasive Adenine N6-methylation of Active Genes in Fungi.</title>
        <authorList>
            <consortium name="DOE Joint Genome Institute"/>
            <person name="Mondo S.J."/>
            <person name="Dannebaum R.O."/>
            <person name="Kuo R.C."/>
            <person name="Labutti K."/>
            <person name="Haridas S."/>
            <person name="Kuo A."/>
            <person name="Salamov A."/>
            <person name="Ahrendt S.R."/>
            <person name="Lipzen A."/>
            <person name="Sullivan W."/>
            <person name="Andreopoulos W.B."/>
            <person name="Clum A."/>
            <person name="Lindquist E."/>
            <person name="Daum C."/>
            <person name="Ramamoorthy G.K."/>
            <person name="Gryganskyi A."/>
            <person name="Culley D."/>
            <person name="Magnuson J.K."/>
            <person name="James T.Y."/>
            <person name="O'Malley M.A."/>
            <person name="Stajich J.E."/>
            <person name="Spatafora J.W."/>
            <person name="Visel A."/>
            <person name="Grigoriev I.V."/>
        </authorList>
    </citation>
    <scope>NUCLEOTIDE SEQUENCE [LARGE SCALE GENOMIC DNA]</scope>
    <source>
        <strain evidence="5 6">NRRL 1336</strain>
    </source>
</reference>
<evidence type="ECO:0000259" key="4">
    <source>
        <dbReference type="PROSITE" id="PS50102"/>
    </source>
</evidence>
<dbReference type="SUPFAM" id="SSF54928">
    <property type="entry name" value="RNA-binding domain, RBD"/>
    <property type="match status" value="1"/>
</dbReference>
<dbReference type="GO" id="GO:0003723">
    <property type="term" value="F:RNA binding"/>
    <property type="evidence" value="ECO:0007669"/>
    <property type="project" value="UniProtKB-UniRule"/>
</dbReference>
<keyword evidence="6" id="KW-1185">Reference proteome</keyword>
<feature type="region of interest" description="Disordered" evidence="3">
    <location>
        <begin position="187"/>
        <end position="263"/>
    </location>
</feature>
<evidence type="ECO:0000313" key="5">
    <source>
        <dbReference type="EMBL" id="ORZ07900.1"/>
    </source>
</evidence>
<evidence type="ECO:0000256" key="1">
    <source>
        <dbReference type="ARBA" id="ARBA00022884"/>
    </source>
</evidence>
<dbReference type="EMBL" id="MCGE01000033">
    <property type="protein sequence ID" value="ORZ07900.1"/>
    <property type="molecule type" value="Genomic_DNA"/>
</dbReference>
<comment type="caution">
    <text evidence="5">The sequence shown here is derived from an EMBL/GenBank/DDBJ whole genome shotgun (WGS) entry which is preliminary data.</text>
</comment>
<dbReference type="Proteomes" id="UP000193560">
    <property type="component" value="Unassembled WGS sequence"/>
</dbReference>
<feature type="compositionally biased region" description="Basic and acidic residues" evidence="3">
    <location>
        <begin position="217"/>
        <end position="230"/>
    </location>
</feature>
<dbReference type="SMART" id="SM00360">
    <property type="entry name" value="RRM"/>
    <property type="match status" value="2"/>
</dbReference>
<feature type="compositionally biased region" description="Low complexity" evidence="3">
    <location>
        <begin position="325"/>
        <end position="341"/>
    </location>
</feature>
<dbReference type="InterPro" id="IPR012677">
    <property type="entry name" value="Nucleotide-bd_a/b_plait_sf"/>
</dbReference>
<feature type="region of interest" description="Disordered" evidence="3">
    <location>
        <begin position="320"/>
        <end position="341"/>
    </location>
</feature>
<keyword evidence="1 2" id="KW-0694">RNA-binding</keyword>
<dbReference type="PANTHER" id="PTHR23189">
    <property type="entry name" value="RNA RECOGNITION MOTIF-CONTAINING"/>
    <property type="match status" value="1"/>
</dbReference>